<accession>A0A3N0I1Z8</accession>
<dbReference type="PANTHER" id="PTHR45947:SF15">
    <property type="entry name" value="TEICHURONIC ACID BIOSYNTHESIS GLYCOSYLTRANSFERASE TUAC-RELATED"/>
    <property type="match status" value="1"/>
</dbReference>
<sequence>MKILMITSVYKDKSLGNIDTSTNIVNSFVKEWIKQGHEVLVIHNSHCYPKIIHKIPRKIKKILAGKMGFEIADYVAVQEKKYFDNGAKIYRLPIKKYIPHTQPRESAIKKQVNKIVSVLKKEKFVPDVITGHWASPQMEIISELKLTYHCRTAVVLHGTGYVESSKFDSKKYLENIDVLGARSLSQARQIKEMLQLDKLPFVCNSGVPDEYLKNYRLNTEKYRNIETWKITYAGRLVSYKNVDATIKALSEIKSVNWEFNIVGEGASRAELEELAQQLNCTDKIHFWGRVSREKVMQILEDTHIFVMISTNEVFGLVYLEAMAASCLTIASKDGGVDGIIINKDNGFLCHEADNKELRQILEDIIKYDNNKLTQIVKQGYKTVEEYSDYKVAEKYLREIFEN</sequence>
<dbReference type="Gene3D" id="3.40.50.2000">
    <property type="entry name" value="Glycogen Phosphorylase B"/>
    <property type="match status" value="2"/>
</dbReference>
<dbReference type="GO" id="GO:0016757">
    <property type="term" value="F:glycosyltransferase activity"/>
    <property type="evidence" value="ECO:0007669"/>
    <property type="project" value="InterPro"/>
</dbReference>
<dbReference type="InterPro" id="IPR001296">
    <property type="entry name" value="Glyco_trans_1"/>
</dbReference>
<organism evidence="2 3">
    <name type="scientific">Absicoccus porci</name>
    <dbReference type="NCBI Taxonomy" id="2486576"/>
    <lineage>
        <taxon>Bacteria</taxon>
        <taxon>Bacillati</taxon>
        <taxon>Bacillota</taxon>
        <taxon>Erysipelotrichia</taxon>
        <taxon>Erysipelotrichales</taxon>
        <taxon>Erysipelotrichaceae</taxon>
        <taxon>Absicoccus</taxon>
    </lineage>
</organism>
<dbReference type="Proteomes" id="UP000276568">
    <property type="component" value="Unassembled WGS sequence"/>
</dbReference>
<keyword evidence="2" id="KW-0808">Transferase</keyword>
<keyword evidence="3" id="KW-1185">Reference proteome</keyword>
<name>A0A3N0I1Z8_9FIRM</name>
<dbReference type="CDD" id="cd03801">
    <property type="entry name" value="GT4_PimA-like"/>
    <property type="match status" value="1"/>
</dbReference>
<reference evidence="2 3" key="1">
    <citation type="submission" date="2018-11" db="EMBL/GenBank/DDBJ databases">
        <title>Clostridium sp. nov., a member of the family Erysipelotrichaceae isolated from pig faeces.</title>
        <authorList>
            <person name="Chang Y.-H."/>
        </authorList>
    </citation>
    <scope>NUCLEOTIDE SEQUENCE [LARGE SCALE GENOMIC DNA]</scope>
    <source>
        <strain evidence="2 3">YH-panp20</strain>
    </source>
</reference>
<feature type="domain" description="Glycosyl transferase family 1" evidence="1">
    <location>
        <begin position="226"/>
        <end position="381"/>
    </location>
</feature>
<dbReference type="EMBL" id="RJQC01000001">
    <property type="protein sequence ID" value="RNM31025.1"/>
    <property type="molecule type" value="Genomic_DNA"/>
</dbReference>
<comment type="caution">
    <text evidence="2">The sequence shown here is derived from an EMBL/GenBank/DDBJ whole genome shotgun (WGS) entry which is preliminary data.</text>
</comment>
<evidence type="ECO:0000259" key="1">
    <source>
        <dbReference type="Pfam" id="PF00534"/>
    </source>
</evidence>
<protein>
    <submittedName>
        <fullName evidence="2">Glycosyltransferase</fullName>
    </submittedName>
</protein>
<gene>
    <name evidence="2" type="ORF">EDX97_00165</name>
</gene>
<evidence type="ECO:0000313" key="3">
    <source>
        <dbReference type="Proteomes" id="UP000276568"/>
    </source>
</evidence>
<dbReference type="Pfam" id="PF00534">
    <property type="entry name" value="Glycos_transf_1"/>
    <property type="match status" value="1"/>
</dbReference>
<proteinExistence type="predicted"/>
<dbReference type="AlphaFoldDB" id="A0A3N0I1Z8"/>
<evidence type="ECO:0000313" key="2">
    <source>
        <dbReference type="EMBL" id="RNM31025.1"/>
    </source>
</evidence>
<dbReference type="RefSeq" id="WP_128519206.1">
    <property type="nucleotide sequence ID" value="NZ_RJQC01000001.1"/>
</dbReference>
<dbReference type="InterPro" id="IPR050194">
    <property type="entry name" value="Glycosyltransferase_grp1"/>
</dbReference>
<dbReference type="SUPFAM" id="SSF53756">
    <property type="entry name" value="UDP-Glycosyltransferase/glycogen phosphorylase"/>
    <property type="match status" value="1"/>
</dbReference>
<dbReference type="OrthoDB" id="555447at2"/>
<dbReference type="PANTHER" id="PTHR45947">
    <property type="entry name" value="SULFOQUINOVOSYL TRANSFERASE SQD2"/>
    <property type="match status" value="1"/>
</dbReference>